<dbReference type="GO" id="GO:1990281">
    <property type="term" value="C:efflux pump complex"/>
    <property type="evidence" value="ECO:0007669"/>
    <property type="project" value="TreeGrafter"/>
</dbReference>
<evidence type="ECO:0000313" key="10">
    <source>
        <dbReference type="Proteomes" id="UP001245370"/>
    </source>
</evidence>
<reference evidence="8 10" key="2">
    <citation type="submission" date="2023-07" db="EMBL/GenBank/DDBJ databases">
        <title>Genomic Encyclopedia of Type Strains, Phase IV (KMG-IV): sequencing the most valuable type-strain genomes for metagenomic binning, comparative biology and taxonomic classification.</title>
        <authorList>
            <person name="Goeker M."/>
        </authorList>
    </citation>
    <scope>NUCLEOTIDE SEQUENCE [LARGE SCALE GENOMIC DNA]</scope>
    <source>
        <strain evidence="8 10">DSM 338</strain>
    </source>
</reference>
<dbReference type="AlphaFoldDB" id="A0A9W6CQU2"/>
<dbReference type="EMBL" id="BSDO01000008">
    <property type="protein sequence ID" value="GLI24775.1"/>
    <property type="molecule type" value="Genomic_DNA"/>
</dbReference>
<organism evidence="7 9">
    <name type="scientific">Xanthobacter flavus</name>
    <dbReference type="NCBI Taxonomy" id="281"/>
    <lineage>
        <taxon>Bacteria</taxon>
        <taxon>Pseudomonadati</taxon>
        <taxon>Pseudomonadota</taxon>
        <taxon>Alphaproteobacteria</taxon>
        <taxon>Hyphomicrobiales</taxon>
        <taxon>Xanthobacteraceae</taxon>
        <taxon>Xanthobacter</taxon>
    </lineage>
</organism>
<comment type="similarity">
    <text evidence="2">Belongs to the membrane fusion protein (MFP) (TC 8.A.1) family.</text>
</comment>
<evidence type="ECO:0000259" key="5">
    <source>
        <dbReference type="Pfam" id="PF25954"/>
    </source>
</evidence>
<protein>
    <submittedName>
        <fullName evidence="8">Membrane fusion protein (Multidrug efflux system)</fullName>
    </submittedName>
    <submittedName>
        <fullName evidence="7">MexH family multidrug efflux RND transporter periplasmic adaptor subunit</fullName>
    </submittedName>
</protein>
<evidence type="ECO:0000313" key="8">
    <source>
        <dbReference type="EMBL" id="MDR6335549.1"/>
    </source>
</evidence>
<dbReference type="Gene3D" id="2.40.420.20">
    <property type="match status" value="1"/>
</dbReference>
<evidence type="ECO:0000256" key="2">
    <source>
        <dbReference type="ARBA" id="ARBA00009477"/>
    </source>
</evidence>
<keyword evidence="10" id="KW-1185">Reference proteome</keyword>
<dbReference type="Gene3D" id="1.10.287.470">
    <property type="entry name" value="Helix hairpin bin"/>
    <property type="match status" value="1"/>
</dbReference>
<keyword evidence="3" id="KW-0813">Transport</keyword>
<dbReference type="GeneID" id="95765221"/>
<dbReference type="Gene3D" id="2.40.30.170">
    <property type="match status" value="1"/>
</dbReference>
<gene>
    <name evidence="8" type="ORF">GGQ86_004045</name>
    <name evidence="7" type="ORF">XFLAVUS301_44490</name>
</gene>
<comment type="caution">
    <text evidence="7">The sequence shown here is derived from an EMBL/GenBank/DDBJ whole genome shotgun (WGS) entry which is preliminary data.</text>
</comment>
<feature type="domain" description="Multidrug resistance protein MdtA-like barrel-sandwich hybrid" evidence="4">
    <location>
        <begin position="77"/>
        <end position="191"/>
    </location>
</feature>
<evidence type="ECO:0000256" key="1">
    <source>
        <dbReference type="ARBA" id="ARBA00004196"/>
    </source>
</evidence>
<evidence type="ECO:0000256" key="3">
    <source>
        <dbReference type="ARBA" id="ARBA00022448"/>
    </source>
</evidence>
<dbReference type="Gene3D" id="2.40.50.100">
    <property type="match status" value="1"/>
</dbReference>
<evidence type="ECO:0000259" key="4">
    <source>
        <dbReference type="Pfam" id="PF25917"/>
    </source>
</evidence>
<feature type="domain" description="CusB-like beta-barrel" evidence="5">
    <location>
        <begin position="202"/>
        <end position="274"/>
    </location>
</feature>
<evidence type="ECO:0000313" key="7">
    <source>
        <dbReference type="EMBL" id="GLI24775.1"/>
    </source>
</evidence>
<accession>A0A9W6CQU2</accession>
<comment type="subcellular location">
    <subcellularLocation>
        <location evidence="1">Cell envelope</location>
    </subcellularLocation>
</comment>
<dbReference type="RefSeq" id="WP_281809496.1">
    <property type="nucleotide sequence ID" value="NZ_BSDO01000008.1"/>
</dbReference>
<name>A0A9W6CQU2_XANFL</name>
<sequence>MKKRMIIMLAAVALVFGALYGFQLFKASMIKQALASLRDPPQTVATTVATLTPWQSTVKAVGSVRAEAGADLALESSGTVAKINFKSGDEVREGQVLLQLRDEQEVANLVALKATADVSAIILNRDQEQLKIHAVSQATIDSDTANLKKALAQVAEQQAVVDKKTLKAPFSGRLGIRSVDLGQYVSAGTTVVTLQSLNPIFIDFYLPQQALAEVKAGQTVKATVDTYPGQAFEGTVTAISPKVDVTSRNVQLRAEFRNDDHRLTPGMFATVEVAVGTPDAFVTVPQTAIMANPYGDIVFVVEKKEGSATGLAARQVFVKTGATRGDQIAILSGIKAGDQIVAAGQMKLHNGSLVSVNNAVLPANDPAPSIVDR</sequence>
<dbReference type="Pfam" id="PF25954">
    <property type="entry name" value="Beta-barrel_RND_2"/>
    <property type="match status" value="1"/>
</dbReference>
<dbReference type="SUPFAM" id="SSF111369">
    <property type="entry name" value="HlyD-like secretion proteins"/>
    <property type="match status" value="1"/>
</dbReference>
<dbReference type="NCBIfam" id="TIGR01730">
    <property type="entry name" value="RND_mfp"/>
    <property type="match status" value="1"/>
</dbReference>
<dbReference type="GO" id="GO:0015562">
    <property type="term" value="F:efflux transmembrane transporter activity"/>
    <property type="evidence" value="ECO:0007669"/>
    <property type="project" value="TreeGrafter"/>
</dbReference>
<dbReference type="PANTHER" id="PTHR30469:SF11">
    <property type="entry name" value="BLL4320 PROTEIN"/>
    <property type="match status" value="1"/>
</dbReference>
<evidence type="ECO:0000259" key="6">
    <source>
        <dbReference type="Pfam" id="PF25967"/>
    </source>
</evidence>
<dbReference type="InterPro" id="IPR006143">
    <property type="entry name" value="RND_pump_MFP"/>
</dbReference>
<dbReference type="EMBL" id="JAVDPY010000008">
    <property type="protein sequence ID" value="MDR6335549.1"/>
    <property type="molecule type" value="Genomic_DNA"/>
</dbReference>
<reference evidence="7" key="1">
    <citation type="submission" date="2022-12" db="EMBL/GenBank/DDBJ databases">
        <title>Reference genome sequencing for broad-spectrum identification of bacterial and archaeal isolates by mass spectrometry.</title>
        <authorList>
            <person name="Sekiguchi Y."/>
            <person name="Tourlousse D.M."/>
        </authorList>
    </citation>
    <scope>NUCLEOTIDE SEQUENCE</scope>
    <source>
        <strain evidence="7">301</strain>
    </source>
</reference>
<dbReference type="Proteomes" id="UP001144397">
    <property type="component" value="Unassembled WGS sequence"/>
</dbReference>
<dbReference type="FunFam" id="2.40.30.170:FF:000010">
    <property type="entry name" value="Efflux RND transporter periplasmic adaptor subunit"/>
    <property type="match status" value="1"/>
</dbReference>
<dbReference type="InterPro" id="IPR058792">
    <property type="entry name" value="Beta-barrel_RND_2"/>
</dbReference>
<dbReference type="InterPro" id="IPR058627">
    <property type="entry name" value="MdtA-like_C"/>
</dbReference>
<dbReference type="PANTHER" id="PTHR30469">
    <property type="entry name" value="MULTIDRUG RESISTANCE PROTEIN MDTA"/>
    <property type="match status" value="1"/>
</dbReference>
<dbReference type="Proteomes" id="UP001245370">
    <property type="component" value="Unassembled WGS sequence"/>
</dbReference>
<proteinExistence type="inferred from homology"/>
<feature type="domain" description="Multidrug resistance protein MdtA-like C-terminal permuted SH3" evidence="6">
    <location>
        <begin position="282"/>
        <end position="344"/>
    </location>
</feature>
<dbReference type="Pfam" id="PF25917">
    <property type="entry name" value="BSH_RND"/>
    <property type="match status" value="1"/>
</dbReference>
<evidence type="ECO:0000313" key="9">
    <source>
        <dbReference type="Proteomes" id="UP001144397"/>
    </source>
</evidence>
<dbReference type="InterPro" id="IPR058625">
    <property type="entry name" value="MdtA-like_BSH"/>
</dbReference>
<dbReference type="Pfam" id="PF25967">
    <property type="entry name" value="RND-MFP_C"/>
    <property type="match status" value="1"/>
</dbReference>